<dbReference type="Proteomes" id="UP000026960">
    <property type="component" value="Chromosome 11"/>
</dbReference>
<dbReference type="Gramene" id="OBART11G14490.1">
    <property type="protein sequence ID" value="OBART11G14490.1"/>
    <property type="gene ID" value="OBART11G14490"/>
</dbReference>
<organism evidence="1">
    <name type="scientific">Oryza barthii</name>
    <dbReference type="NCBI Taxonomy" id="65489"/>
    <lineage>
        <taxon>Eukaryota</taxon>
        <taxon>Viridiplantae</taxon>
        <taxon>Streptophyta</taxon>
        <taxon>Embryophyta</taxon>
        <taxon>Tracheophyta</taxon>
        <taxon>Spermatophyta</taxon>
        <taxon>Magnoliopsida</taxon>
        <taxon>Liliopsida</taxon>
        <taxon>Poales</taxon>
        <taxon>Poaceae</taxon>
        <taxon>BOP clade</taxon>
        <taxon>Oryzoideae</taxon>
        <taxon>Oryzeae</taxon>
        <taxon>Oryzinae</taxon>
        <taxon>Oryza</taxon>
    </lineage>
</organism>
<dbReference type="PaxDb" id="65489-OBART11G14490.1"/>
<keyword evidence="2" id="KW-1185">Reference proteome</keyword>
<evidence type="ECO:0000313" key="1">
    <source>
        <dbReference type="EnsemblPlants" id="OBART11G14490.1"/>
    </source>
</evidence>
<protein>
    <submittedName>
        <fullName evidence="1">Uncharacterized protein</fullName>
    </submittedName>
</protein>
<reference evidence="1" key="2">
    <citation type="submission" date="2015-03" db="UniProtKB">
        <authorList>
            <consortium name="EnsemblPlants"/>
        </authorList>
    </citation>
    <scope>IDENTIFICATION</scope>
</reference>
<accession>A0A0D3HM53</accession>
<evidence type="ECO:0000313" key="2">
    <source>
        <dbReference type="Proteomes" id="UP000026960"/>
    </source>
</evidence>
<name>A0A0D3HM53_9ORYZ</name>
<dbReference type="EnsemblPlants" id="OBART11G14490.1">
    <property type="protein sequence ID" value="OBART11G14490.1"/>
    <property type="gene ID" value="OBART11G14490"/>
</dbReference>
<reference evidence="1" key="1">
    <citation type="journal article" date="2009" name="Rice">
        <title>De Novo Next Generation Sequencing of Plant Genomes.</title>
        <authorList>
            <person name="Rounsley S."/>
            <person name="Marri P.R."/>
            <person name="Yu Y."/>
            <person name="He R."/>
            <person name="Sisneros N."/>
            <person name="Goicoechea J.L."/>
            <person name="Lee S.J."/>
            <person name="Angelova A."/>
            <person name="Kudrna D."/>
            <person name="Luo M."/>
            <person name="Affourtit J."/>
            <person name="Desany B."/>
            <person name="Knight J."/>
            <person name="Niazi F."/>
            <person name="Egholm M."/>
            <person name="Wing R.A."/>
        </authorList>
    </citation>
    <scope>NUCLEOTIDE SEQUENCE [LARGE SCALE GENOMIC DNA]</scope>
    <source>
        <strain evidence="1">cv. IRGC 105608</strain>
    </source>
</reference>
<dbReference type="HOGENOM" id="CLU_1920292_0_0_1"/>
<dbReference type="AlphaFoldDB" id="A0A0D3HM53"/>
<proteinExistence type="predicted"/>
<sequence>MAVKSLSEQLARSFRAAAGKLLALSLSDLSAGLPFSLDEPGSGSATTVTYYSTMELNGWEVQKLDRFLQEGQGMAREVMREKPDDFVRDETRREFLVLRLYDHLLLRLDATHVSRAGRVCADRLWDSSPPCVSDR</sequence>